<reference evidence="3 4" key="1">
    <citation type="submission" date="2019-11" db="EMBL/GenBank/DDBJ databases">
        <title>Genome analysis of Rhizobacterium cereale a novel genus and species isolated from maize roots in North Spain.</title>
        <authorList>
            <person name="Menendez E."/>
            <person name="Flores-Felix J.D."/>
            <person name="Ramirez-Bahena M.-H."/>
            <person name="Igual J.M."/>
            <person name="Garcia-Fraile P."/>
            <person name="Peix A."/>
            <person name="Velazquez E."/>
        </authorList>
    </citation>
    <scope>NUCLEOTIDE SEQUENCE [LARGE SCALE GENOMIC DNA]</scope>
    <source>
        <strain evidence="3 4">RZME27</strain>
    </source>
</reference>
<dbReference type="Proteomes" id="UP000435138">
    <property type="component" value="Unassembled WGS sequence"/>
</dbReference>
<evidence type="ECO:0000256" key="2">
    <source>
        <dbReference type="SAM" id="SignalP"/>
    </source>
</evidence>
<evidence type="ECO:0000256" key="1">
    <source>
        <dbReference type="SAM" id="MobiDB-lite"/>
    </source>
</evidence>
<keyword evidence="2" id="KW-0732">Signal</keyword>
<gene>
    <name evidence="3" type="ORF">GAO09_17315</name>
</gene>
<feature type="signal peptide" evidence="2">
    <location>
        <begin position="1"/>
        <end position="21"/>
    </location>
</feature>
<name>A0A6A8ACZ4_9HYPH</name>
<evidence type="ECO:0000313" key="3">
    <source>
        <dbReference type="EMBL" id="MQY47798.1"/>
    </source>
</evidence>
<comment type="caution">
    <text evidence="3">The sequence shown here is derived from an EMBL/GenBank/DDBJ whole genome shotgun (WGS) entry which is preliminary data.</text>
</comment>
<keyword evidence="4" id="KW-1185">Reference proteome</keyword>
<sequence>MHRIAVVALVSASLFSGPIAAAEDAVKSLASALFINMAVTHYCRALDGEKDYQAARTLTKDVLTPLIGADDVVQHMDGVERALKEDPSSNGASASAAMCQQEKAEAMKRVEERRAKIAKPQ</sequence>
<accession>A0A6A8ACZ4</accession>
<organism evidence="3 4">
    <name type="scientific">Endobacterium cereale</name>
    <dbReference type="NCBI Taxonomy" id="2663029"/>
    <lineage>
        <taxon>Bacteria</taxon>
        <taxon>Pseudomonadati</taxon>
        <taxon>Pseudomonadota</taxon>
        <taxon>Alphaproteobacteria</taxon>
        <taxon>Hyphomicrobiales</taxon>
        <taxon>Rhizobiaceae</taxon>
        <taxon>Endobacterium</taxon>
    </lineage>
</organism>
<feature type="region of interest" description="Disordered" evidence="1">
    <location>
        <begin position="83"/>
        <end position="121"/>
    </location>
</feature>
<protein>
    <submittedName>
        <fullName evidence="3">Uncharacterized protein</fullName>
    </submittedName>
</protein>
<dbReference type="EMBL" id="WIXI01000046">
    <property type="protein sequence ID" value="MQY47798.1"/>
    <property type="molecule type" value="Genomic_DNA"/>
</dbReference>
<proteinExistence type="predicted"/>
<feature type="chain" id="PRO_5025495526" evidence="2">
    <location>
        <begin position="22"/>
        <end position="121"/>
    </location>
</feature>
<dbReference type="AlphaFoldDB" id="A0A6A8ACZ4"/>
<evidence type="ECO:0000313" key="4">
    <source>
        <dbReference type="Proteomes" id="UP000435138"/>
    </source>
</evidence>
<feature type="compositionally biased region" description="Basic and acidic residues" evidence="1">
    <location>
        <begin position="102"/>
        <end position="115"/>
    </location>
</feature>
<dbReference type="RefSeq" id="WP_153355278.1">
    <property type="nucleotide sequence ID" value="NZ_JAYKOO010000009.1"/>
</dbReference>